<dbReference type="PANTHER" id="PTHR11017:SF228">
    <property type="entry name" value="ADP-RIBOSYL CYCLASE_CYCLIC ADP-RIBOSE HYDROLASE-RELATED"/>
    <property type="match status" value="1"/>
</dbReference>
<name>A0A8S9NDU6_BRACR</name>
<reference evidence="5" key="1">
    <citation type="submission" date="2019-12" db="EMBL/GenBank/DDBJ databases">
        <title>Genome sequencing and annotation of Brassica cretica.</title>
        <authorList>
            <person name="Studholme D.J."/>
            <person name="Sarris P."/>
        </authorList>
    </citation>
    <scope>NUCLEOTIDE SEQUENCE</scope>
    <source>
        <strain evidence="5">PFS-109/04</strain>
        <tissue evidence="5">Leaf</tissue>
    </source>
</reference>
<dbReference type="InterPro" id="IPR032675">
    <property type="entry name" value="LRR_dom_sf"/>
</dbReference>
<dbReference type="Pfam" id="PF23282">
    <property type="entry name" value="WHD_ROQ1"/>
    <property type="match status" value="1"/>
</dbReference>
<evidence type="ECO:0000256" key="3">
    <source>
        <dbReference type="SAM" id="MobiDB-lite"/>
    </source>
</evidence>
<dbReference type="SUPFAM" id="SSF52058">
    <property type="entry name" value="L domain-like"/>
    <property type="match status" value="1"/>
</dbReference>
<accession>A0A8S9NDU6</accession>
<protein>
    <recommendedName>
        <fullName evidence="4">Disease resistance protein Roq1-like winged-helix domain-containing protein</fullName>
    </recommendedName>
</protein>
<dbReference type="PRINTS" id="PR00364">
    <property type="entry name" value="DISEASERSIST"/>
</dbReference>
<sequence length="665" mass="75357">MIEDFVNDVSCKLNCSQSSSEEFDDLIGIEAHIANMVSLLSMDAEQVLMVGIWGPSGIALEMFCQSAFKRNSPADGFMDLAVEVSKLAGNLPLGLNLLGSSLRGRNKEDWIDMLPELRTCLNGDIERTLRFGYDRLKETHKRLFLHIACLFNGEKVDSLKWLLADSDVDVNTGLRSTKAVLGICWNISEIDELFTLDEDAFKGMSNLRFLKIYKNPFERNEETKLYLPQGIQSLSRRLRLLHWDAYPMSRMPSDFSPAYLVELGMIDSELEKMWEGPQPLKYLKNMSLWRSKKLKEVPDLSKAPNLEELYLADCQSLQMLPSSIRHLKNLKTLNLEECRKLEVLPTNINLESLSNLTLYGCSLIRSFPDISRNISVLSLENTAIEEVPWWIEKMTGLTGLFMSGCSKLSRISPNISKLKHLEDVDFSLCYALTEDSWHDDPQVVPAPNPIGDLDMSDNTFTRLPHSLVSIKPQELNIGNCRKLVSLPELQASSLKILRAQDCESLESISHLFRNPETILHFINCFKLEQESLIRSSVFKYMILPGRQVPPRACLLIDTDSTKPTWVKSIIRVCCLLKGNQGNHFHSSDLHILIFVTRLLDRHLAIFDCSFPLDNPLAKSNYDAVEIKFGWDACEIKECGIQFFSPSSDSQPGDANKLSEENSVDC</sequence>
<dbReference type="Gene3D" id="3.80.10.10">
    <property type="entry name" value="Ribonuclease Inhibitor"/>
    <property type="match status" value="2"/>
</dbReference>
<keyword evidence="1" id="KW-0433">Leucine-rich repeat</keyword>
<proteinExistence type="predicted"/>
<dbReference type="GO" id="GO:0006952">
    <property type="term" value="P:defense response"/>
    <property type="evidence" value="ECO:0007669"/>
    <property type="project" value="InterPro"/>
</dbReference>
<dbReference type="SUPFAM" id="SSF52540">
    <property type="entry name" value="P-loop containing nucleoside triphosphate hydrolases"/>
    <property type="match status" value="1"/>
</dbReference>
<evidence type="ECO:0000313" key="6">
    <source>
        <dbReference type="Proteomes" id="UP000712600"/>
    </source>
</evidence>
<dbReference type="InterPro" id="IPR058192">
    <property type="entry name" value="WHD_ROQ1-like"/>
</dbReference>
<comment type="caution">
    <text evidence="5">The sequence shown here is derived from an EMBL/GenBank/DDBJ whole genome shotgun (WGS) entry which is preliminary data.</text>
</comment>
<evidence type="ECO:0000256" key="1">
    <source>
        <dbReference type="ARBA" id="ARBA00022614"/>
    </source>
</evidence>
<dbReference type="InterPro" id="IPR044974">
    <property type="entry name" value="Disease_R_plants"/>
</dbReference>
<feature type="domain" description="Disease resistance protein Roq1-like winged-helix" evidence="4">
    <location>
        <begin position="138"/>
        <end position="175"/>
    </location>
</feature>
<evidence type="ECO:0000313" key="5">
    <source>
        <dbReference type="EMBL" id="KAF3500346.1"/>
    </source>
</evidence>
<gene>
    <name evidence="5" type="ORF">F2Q69_00045489</name>
</gene>
<dbReference type="Proteomes" id="UP000712600">
    <property type="component" value="Unassembled WGS sequence"/>
</dbReference>
<dbReference type="PANTHER" id="PTHR11017">
    <property type="entry name" value="LEUCINE-RICH REPEAT-CONTAINING PROTEIN"/>
    <property type="match status" value="1"/>
</dbReference>
<dbReference type="AlphaFoldDB" id="A0A8S9NDU6"/>
<dbReference type="Gene3D" id="1.10.8.430">
    <property type="entry name" value="Helical domain of apoptotic protease-activating factors"/>
    <property type="match status" value="1"/>
</dbReference>
<dbReference type="EMBL" id="QGKX02001621">
    <property type="protein sequence ID" value="KAF3500346.1"/>
    <property type="molecule type" value="Genomic_DNA"/>
</dbReference>
<dbReference type="InterPro" id="IPR027417">
    <property type="entry name" value="P-loop_NTPase"/>
</dbReference>
<dbReference type="InterPro" id="IPR042197">
    <property type="entry name" value="Apaf_helical"/>
</dbReference>
<feature type="region of interest" description="Disordered" evidence="3">
    <location>
        <begin position="646"/>
        <end position="665"/>
    </location>
</feature>
<keyword evidence="2" id="KW-0677">Repeat</keyword>
<dbReference type="FunFam" id="1.10.8.430:FF:000002">
    <property type="entry name" value="Disease resistance protein (TIR-NBS-LRR class)"/>
    <property type="match status" value="1"/>
</dbReference>
<organism evidence="5 6">
    <name type="scientific">Brassica cretica</name>
    <name type="common">Mustard</name>
    <dbReference type="NCBI Taxonomy" id="69181"/>
    <lineage>
        <taxon>Eukaryota</taxon>
        <taxon>Viridiplantae</taxon>
        <taxon>Streptophyta</taxon>
        <taxon>Embryophyta</taxon>
        <taxon>Tracheophyta</taxon>
        <taxon>Spermatophyta</taxon>
        <taxon>Magnoliopsida</taxon>
        <taxon>eudicotyledons</taxon>
        <taxon>Gunneridae</taxon>
        <taxon>Pentapetalae</taxon>
        <taxon>rosids</taxon>
        <taxon>malvids</taxon>
        <taxon>Brassicales</taxon>
        <taxon>Brassicaceae</taxon>
        <taxon>Brassiceae</taxon>
        <taxon>Brassica</taxon>
    </lineage>
</organism>
<evidence type="ECO:0000256" key="2">
    <source>
        <dbReference type="ARBA" id="ARBA00022737"/>
    </source>
</evidence>
<dbReference type="FunFam" id="3.80.10.10:FF:000386">
    <property type="entry name" value="Disease resistance protein RPS4"/>
    <property type="match status" value="1"/>
</dbReference>
<evidence type="ECO:0000259" key="4">
    <source>
        <dbReference type="Pfam" id="PF23282"/>
    </source>
</evidence>